<feature type="region of interest" description="Disordered" evidence="6">
    <location>
        <begin position="1813"/>
        <end position="1875"/>
    </location>
</feature>
<evidence type="ECO:0000256" key="4">
    <source>
        <dbReference type="ARBA" id="ARBA00022833"/>
    </source>
</evidence>
<evidence type="ECO:0000313" key="8">
    <source>
        <dbReference type="EMBL" id="KAK7576305.1"/>
    </source>
</evidence>
<feature type="region of interest" description="Disordered" evidence="6">
    <location>
        <begin position="1887"/>
        <end position="1971"/>
    </location>
</feature>
<feature type="compositionally biased region" description="Polar residues" evidence="6">
    <location>
        <begin position="308"/>
        <end position="317"/>
    </location>
</feature>
<feature type="compositionally biased region" description="Low complexity" evidence="6">
    <location>
        <begin position="1059"/>
        <end position="1080"/>
    </location>
</feature>
<feature type="region of interest" description="Disordered" evidence="6">
    <location>
        <begin position="84"/>
        <end position="116"/>
    </location>
</feature>
<evidence type="ECO:0000256" key="5">
    <source>
        <dbReference type="PROSITE-ProRule" id="PRU00042"/>
    </source>
</evidence>
<keyword evidence="3 5" id="KW-0863">Zinc-finger</keyword>
<feature type="region of interest" description="Disordered" evidence="6">
    <location>
        <begin position="1254"/>
        <end position="1285"/>
    </location>
</feature>
<keyword evidence="1" id="KW-0479">Metal-binding</keyword>
<dbReference type="InterPro" id="IPR036236">
    <property type="entry name" value="Znf_C2H2_sf"/>
</dbReference>
<feature type="domain" description="C2H2-type" evidence="7">
    <location>
        <begin position="1541"/>
        <end position="1568"/>
    </location>
</feature>
<dbReference type="Proteomes" id="UP001367676">
    <property type="component" value="Unassembled WGS sequence"/>
</dbReference>
<feature type="region of interest" description="Disordered" evidence="6">
    <location>
        <begin position="303"/>
        <end position="360"/>
    </location>
</feature>
<feature type="domain" description="C2H2-type" evidence="7">
    <location>
        <begin position="1379"/>
        <end position="1406"/>
    </location>
</feature>
<keyword evidence="4" id="KW-0862">Zinc</keyword>
<protein>
    <recommendedName>
        <fullName evidence="7">C2H2-type domain-containing protein</fullName>
    </recommendedName>
</protein>
<feature type="compositionally biased region" description="Basic and acidic residues" evidence="6">
    <location>
        <begin position="1939"/>
        <end position="1949"/>
    </location>
</feature>
<feature type="compositionally biased region" description="Polar residues" evidence="6">
    <location>
        <begin position="105"/>
        <end position="116"/>
    </location>
</feature>
<feature type="compositionally biased region" description="Low complexity" evidence="6">
    <location>
        <begin position="1423"/>
        <end position="1436"/>
    </location>
</feature>
<dbReference type="SMART" id="SM00355">
    <property type="entry name" value="ZnF_C2H2"/>
    <property type="match status" value="19"/>
</dbReference>
<feature type="region of interest" description="Disordered" evidence="6">
    <location>
        <begin position="774"/>
        <end position="797"/>
    </location>
</feature>
<feature type="domain" description="C2H2-type" evidence="7">
    <location>
        <begin position="1351"/>
        <end position="1378"/>
    </location>
</feature>
<dbReference type="PROSITE" id="PS00028">
    <property type="entry name" value="ZINC_FINGER_C2H2_1"/>
    <property type="match status" value="8"/>
</dbReference>
<feature type="region of interest" description="Disordered" evidence="6">
    <location>
        <begin position="544"/>
        <end position="620"/>
    </location>
</feature>
<dbReference type="GO" id="GO:0005634">
    <property type="term" value="C:nucleus"/>
    <property type="evidence" value="ECO:0007669"/>
    <property type="project" value="TreeGrafter"/>
</dbReference>
<feature type="compositionally biased region" description="Basic and acidic residues" evidence="6">
    <location>
        <begin position="342"/>
        <end position="359"/>
    </location>
</feature>
<reference evidence="8 9" key="1">
    <citation type="submission" date="2024-03" db="EMBL/GenBank/DDBJ databases">
        <title>Adaptation during the transition from Ophiocordyceps entomopathogen to insect associate is accompanied by gene loss and intensified selection.</title>
        <authorList>
            <person name="Ward C.M."/>
            <person name="Onetto C.A."/>
            <person name="Borneman A.R."/>
        </authorList>
    </citation>
    <scope>NUCLEOTIDE SEQUENCE [LARGE SCALE GENOMIC DNA]</scope>
    <source>
        <strain evidence="8">AWRI1</strain>
        <tissue evidence="8">Single Adult Female</tissue>
    </source>
</reference>
<feature type="region of interest" description="Disordered" evidence="6">
    <location>
        <begin position="1018"/>
        <end position="1080"/>
    </location>
</feature>
<keyword evidence="9" id="KW-1185">Reference proteome</keyword>
<dbReference type="GO" id="GO:0008270">
    <property type="term" value="F:zinc ion binding"/>
    <property type="evidence" value="ECO:0007669"/>
    <property type="project" value="UniProtKB-KW"/>
</dbReference>
<feature type="compositionally biased region" description="Basic and acidic residues" evidence="6">
    <location>
        <begin position="1029"/>
        <end position="1047"/>
    </location>
</feature>
<evidence type="ECO:0000256" key="2">
    <source>
        <dbReference type="ARBA" id="ARBA00022737"/>
    </source>
</evidence>
<feature type="domain" description="C2H2-type" evidence="7">
    <location>
        <begin position="1206"/>
        <end position="1233"/>
    </location>
</feature>
<evidence type="ECO:0000256" key="6">
    <source>
        <dbReference type="SAM" id="MobiDB-lite"/>
    </source>
</evidence>
<feature type="compositionally biased region" description="Basic and acidic residues" evidence="6">
    <location>
        <begin position="605"/>
        <end position="620"/>
    </location>
</feature>
<dbReference type="PANTHER" id="PTHR24403:SF67">
    <property type="entry name" value="FI01116P-RELATED"/>
    <property type="match status" value="1"/>
</dbReference>
<feature type="compositionally biased region" description="Basic and acidic residues" evidence="6">
    <location>
        <begin position="1857"/>
        <end position="1868"/>
    </location>
</feature>
<feature type="region of interest" description="Disordered" evidence="6">
    <location>
        <begin position="169"/>
        <end position="197"/>
    </location>
</feature>
<proteinExistence type="predicted"/>
<feature type="compositionally biased region" description="Low complexity" evidence="6">
    <location>
        <begin position="1901"/>
        <end position="1926"/>
    </location>
</feature>
<feature type="compositionally biased region" description="Acidic residues" evidence="6">
    <location>
        <begin position="327"/>
        <end position="341"/>
    </location>
</feature>
<evidence type="ECO:0000259" key="7">
    <source>
        <dbReference type="PROSITE" id="PS50157"/>
    </source>
</evidence>
<dbReference type="EMBL" id="JBBCAQ010000036">
    <property type="protein sequence ID" value="KAK7576305.1"/>
    <property type="molecule type" value="Genomic_DNA"/>
</dbReference>
<feature type="compositionally biased region" description="Basic and acidic residues" evidence="6">
    <location>
        <begin position="1826"/>
        <end position="1849"/>
    </location>
</feature>
<feature type="compositionally biased region" description="Polar residues" evidence="6">
    <location>
        <begin position="652"/>
        <end position="666"/>
    </location>
</feature>
<feature type="compositionally biased region" description="Acidic residues" evidence="6">
    <location>
        <begin position="1927"/>
        <end position="1938"/>
    </location>
</feature>
<feature type="domain" description="C2H2-type" evidence="7">
    <location>
        <begin position="1115"/>
        <end position="1142"/>
    </location>
</feature>
<dbReference type="InterPro" id="IPR013087">
    <property type="entry name" value="Znf_C2H2_type"/>
</dbReference>
<dbReference type="Gene3D" id="3.30.160.60">
    <property type="entry name" value="Classic Zinc Finger"/>
    <property type="match status" value="7"/>
</dbReference>
<feature type="compositionally biased region" description="Acidic residues" evidence="6">
    <location>
        <begin position="1724"/>
        <end position="1736"/>
    </location>
</feature>
<gene>
    <name evidence="8" type="ORF">V9T40_012591</name>
</gene>
<dbReference type="PANTHER" id="PTHR24403">
    <property type="entry name" value="ZINC FINGER PROTEIN"/>
    <property type="match status" value="1"/>
</dbReference>
<feature type="domain" description="C2H2-type" evidence="7">
    <location>
        <begin position="840"/>
        <end position="867"/>
    </location>
</feature>
<dbReference type="InterPro" id="IPR050688">
    <property type="entry name" value="Zinc_finger/UBP_domain"/>
</dbReference>
<feature type="compositionally biased region" description="Polar residues" evidence="6">
    <location>
        <begin position="675"/>
        <end position="695"/>
    </location>
</feature>
<evidence type="ECO:0000256" key="1">
    <source>
        <dbReference type="ARBA" id="ARBA00022723"/>
    </source>
</evidence>
<dbReference type="GO" id="GO:0010468">
    <property type="term" value="P:regulation of gene expression"/>
    <property type="evidence" value="ECO:0007669"/>
    <property type="project" value="TreeGrafter"/>
</dbReference>
<feature type="compositionally biased region" description="Low complexity" evidence="6">
    <location>
        <begin position="544"/>
        <end position="553"/>
    </location>
</feature>
<evidence type="ECO:0000256" key="3">
    <source>
        <dbReference type="ARBA" id="ARBA00022771"/>
    </source>
</evidence>
<feature type="region of interest" description="Disordered" evidence="6">
    <location>
        <begin position="1417"/>
        <end position="1455"/>
    </location>
</feature>
<organism evidence="8 9">
    <name type="scientific">Parthenolecanium corni</name>
    <dbReference type="NCBI Taxonomy" id="536013"/>
    <lineage>
        <taxon>Eukaryota</taxon>
        <taxon>Metazoa</taxon>
        <taxon>Ecdysozoa</taxon>
        <taxon>Arthropoda</taxon>
        <taxon>Hexapoda</taxon>
        <taxon>Insecta</taxon>
        <taxon>Pterygota</taxon>
        <taxon>Neoptera</taxon>
        <taxon>Paraneoptera</taxon>
        <taxon>Hemiptera</taxon>
        <taxon>Sternorrhyncha</taxon>
        <taxon>Coccoidea</taxon>
        <taxon>Coccidae</taxon>
        <taxon>Parthenolecanium</taxon>
    </lineage>
</organism>
<dbReference type="PROSITE" id="PS50157">
    <property type="entry name" value="ZINC_FINGER_C2H2_2"/>
    <property type="match status" value="9"/>
</dbReference>
<name>A0AAN9T815_9HEMI</name>
<feature type="domain" description="C2H2-type" evidence="7">
    <location>
        <begin position="1087"/>
        <end position="1114"/>
    </location>
</feature>
<evidence type="ECO:0000313" key="9">
    <source>
        <dbReference type="Proteomes" id="UP001367676"/>
    </source>
</evidence>
<comment type="caution">
    <text evidence="8">The sequence shown here is derived from an EMBL/GenBank/DDBJ whole genome shotgun (WGS) entry which is preliminary data.</text>
</comment>
<keyword evidence="2" id="KW-0677">Repeat</keyword>
<feature type="compositionally biased region" description="Low complexity" evidence="6">
    <location>
        <begin position="1019"/>
        <end position="1028"/>
    </location>
</feature>
<feature type="domain" description="C2H2-type" evidence="7">
    <location>
        <begin position="437"/>
        <end position="464"/>
    </location>
</feature>
<feature type="domain" description="C2H2-type" evidence="7">
    <location>
        <begin position="1234"/>
        <end position="1261"/>
    </location>
</feature>
<feature type="region of interest" description="Disordered" evidence="6">
    <location>
        <begin position="1724"/>
        <end position="1745"/>
    </location>
</feature>
<sequence length="1971" mass="219914">MAAVEITMLKPNSVASNSGSGCKTLNLKNPTAAAYLKGALKPEDVILTKNGSVYVKRFKCRVCQYKAAWESEMIRHEARVHGLDQSKKKPLPRPIPNLIPIQNNSGSKSQETTPTRNGVLPAVAEAVDAEKSITEKDLNDLYTKSCSSSSLKDFASLIGTDEAAAQSDRLKESAEAAGASQVQSVEMPKLSPDAESRKITLPDSFKKKNASFFDRLKEKLMGGAGENNNLVCWCGHKSKCLSESVLHQKTHSESDKNDKSIQNGPMISGAELSSTRCQHCRHRCKTSSDLFVHLQSCPQMNKKENDLVNGSFQSTSDLPRMNHVDEMLPEEDGEMEDELDDGEKSNENTDSKPPKEEQRVFVWNNFSVDKAEDNDDIADDDSRCRSPASESSLVGFEIAPGIGSVLPNNNEDNTESYKTSTANIDINSTEGVAKKVFKCPHCSFWASTASRFHVHIVSHMNVKPFGCSVCPYQSKWKWDVTKHIKLKKERDPVHETAEIQTIDMETGRRNYTKYNRYLTVMRVHEPQLEVSVAKSLSALSSTSSTTMTTSTISNPATSSSVPVLPRLTPAPSMNGDTEKGVATADVSMRPLPPLHPANPTVGSKRPHDAGDDSEIPKKKLPSEKKMWKCKKCKFRNTDRNVVLAHVKEHYVNGSQNRNDSSRTSSPALPERTNRTDNQAVSSDRYSSTKNASSPEKSADNNFKCDLCNFETSCSSTFRFHQSHHVDNPSAPYRCCFCSFYAHEKQFMSEHIASHGVENVEETLSMTINHRMTANGDEGSESCDDSSTNIADDGTNKSDSAVGDEMEIYKRFKCSSCPYVTNNKSQYLYHKQFHRLRNAPFKCNICSYNVTKRHLLHQHLKIHGVKRAQFKNCIKDAVEREEPDESFTLNTDIETSHLPDIPLVWVHKAGALTKMFKCRHCPHVNLRKSNIHEHEKMHFDRVQRSPNGSIASNQMSTHHCTECNYVCNNAGALASHFKVHQGAFGQICALADSRRSDESQIREITRLLKEDERFKKDTALSLPLLQPSPKLEESADEQRRANSADRTIEMATDLSNCELSSSSPSISSHPPTPNSTPNSAAPEKRILNFCKTCPARFISSKDLESHSRFHSAHHMFKCNSCTYSAPQQAQWLAHKRVHTNEYQEKTHQMCAIYECSKENPRPRTTLIPDKPGFASLGWVVVHTSQKKPDDSGTSATAPRIKIVTKQFACHKCPAMFFKSVALQHHLTLHGGKDQYECRSCDYRVKTYGNLIKHESVHGLEPRQKAKASKAKKSQNPASSGANGAACSFPTSGTELFQHRSEQMIREQTSFANAIITPAPLTVDPEFGNLIHGSPDFMYQPTLKNGKMKEKRYKCHKCPSAFEKREQYKKHVSLHGAKSKFRCEKCDYSVSNYANYTQHMRKHDWNERSLSERRASILSKEATDDTSSLQEQQLQTSDMSSCPKSTDRRTSSVGAGSTVQIAVTSPEKTPASSLLPPSKAAKTLHISVADQQAVVLMQERLTDNGVNLADHLHRCFYCPYSHQRKDAVETHEQRCHINPKGSYVCEFCNYAVPQPHFLREHQKLHFGFMKGIKPEAYMKCDRLEIWMETENGKVLIFKDSGSSARDEDRFQPKVEPIDNQAQFQKMYVDVKTGEEYIPRVVEPKLNAEDVIESSAKLSAAAPRILPHVHPPMQMASTNGILSSQSTSLSTSPVHSLDEEDSLAANATIKDEHETFNEDDFVDDLADENDSSFNEDEMEKLETSTSGRATARLDSSMMDMDDEAFYMDEDDDLENEMYADVAAEDETDVDLTEESVHRNGIANDLCYKDKEDIKSVSEDIKSEPGSIKSEPEDIKSEPEDIKSEPEDIKSEPEDINTELEDVKSEREESKNLIRKNGTKLRLDLAAINAAARAVSSEDSDSNDSDSSSSSSSSSSSCSGSCSSSDSSDLSSDDEEKNEEDTSEVKLRAVNKDEDLESVGNDDANRSVVNSPQKS</sequence>
<feature type="region of interest" description="Disordered" evidence="6">
    <location>
        <begin position="649"/>
        <end position="697"/>
    </location>
</feature>
<accession>A0AAN9T815</accession>
<dbReference type="SUPFAM" id="SSF57667">
    <property type="entry name" value="beta-beta-alpha zinc fingers"/>
    <property type="match status" value="4"/>
</dbReference>